<dbReference type="Pfam" id="PF00787">
    <property type="entry name" value="PX"/>
    <property type="match status" value="1"/>
</dbReference>
<evidence type="ECO:0000313" key="11">
    <source>
        <dbReference type="Proteomes" id="UP001347796"/>
    </source>
</evidence>
<dbReference type="Gene3D" id="2.30.30.40">
    <property type="entry name" value="SH3 Domains"/>
    <property type="match status" value="1"/>
</dbReference>
<dbReference type="SMART" id="SM00326">
    <property type="entry name" value="SH3"/>
    <property type="match status" value="1"/>
</dbReference>
<dbReference type="GO" id="GO:0030659">
    <property type="term" value="C:cytoplasmic vesicle membrane"/>
    <property type="evidence" value="ECO:0007669"/>
    <property type="project" value="UniProtKB-SubCell"/>
</dbReference>
<dbReference type="GO" id="GO:0005886">
    <property type="term" value="C:plasma membrane"/>
    <property type="evidence" value="ECO:0007669"/>
    <property type="project" value="TreeGrafter"/>
</dbReference>
<dbReference type="Pfam" id="PF10456">
    <property type="entry name" value="BAR_3_WASP_bdg"/>
    <property type="match status" value="1"/>
</dbReference>
<comment type="subcellular location">
    <subcellularLocation>
        <location evidence="1">Cytoplasmic vesicle membrane</location>
    </subcellularLocation>
</comment>
<feature type="compositionally biased region" description="Pro residues" evidence="7">
    <location>
        <begin position="66"/>
        <end position="77"/>
    </location>
</feature>
<dbReference type="CDD" id="cd07626">
    <property type="entry name" value="BAR_SNX9_like"/>
    <property type="match status" value="1"/>
</dbReference>
<dbReference type="InterPro" id="IPR001452">
    <property type="entry name" value="SH3_domain"/>
</dbReference>
<dbReference type="InterPro" id="IPR036028">
    <property type="entry name" value="SH3-like_dom_sf"/>
</dbReference>
<evidence type="ECO:0000256" key="5">
    <source>
        <dbReference type="ARBA" id="ARBA00023329"/>
    </source>
</evidence>
<keyword evidence="3 6" id="KW-0728">SH3 domain</keyword>
<proteinExistence type="inferred from homology"/>
<evidence type="ECO:0000259" key="8">
    <source>
        <dbReference type="PROSITE" id="PS50002"/>
    </source>
</evidence>
<protein>
    <recommendedName>
        <fullName evidence="12">Sorting nexin</fullName>
    </recommendedName>
</protein>
<feature type="compositionally biased region" description="Polar residues" evidence="7">
    <location>
        <begin position="127"/>
        <end position="138"/>
    </location>
</feature>
<dbReference type="Gene3D" id="3.30.1520.10">
    <property type="entry name" value="Phox-like domain"/>
    <property type="match status" value="1"/>
</dbReference>
<keyword evidence="4" id="KW-0472">Membrane</keyword>
<comment type="caution">
    <text evidence="10">The sequence shown here is derived from an EMBL/GenBank/DDBJ whole genome shotgun (WGS) entry which is preliminary data.</text>
</comment>
<evidence type="ECO:0000256" key="3">
    <source>
        <dbReference type="ARBA" id="ARBA00022443"/>
    </source>
</evidence>
<dbReference type="SUPFAM" id="SSF64268">
    <property type="entry name" value="PX domain"/>
    <property type="match status" value="1"/>
</dbReference>
<dbReference type="InterPro" id="IPR027267">
    <property type="entry name" value="AH/BAR_dom_sf"/>
</dbReference>
<dbReference type="PROSITE" id="PS50002">
    <property type="entry name" value="SH3"/>
    <property type="match status" value="1"/>
</dbReference>
<dbReference type="InterPro" id="IPR019497">
    <property type="entry name" value="Sorting_nexin_WASP-bd-dom"/>
</dbReference>
<feature type="region of interest" description="Disordered" evidence="7">
    <location>
        <begin position="63"/>
        <end position="163"/>
    </location>
</feature>
<dbReference type="PANTHER" id="PTHR45827">
    <property type="entry name" value="SORTING NEXIN"/>
    <property type="match status" value="1"/>
</dbReference>
<dbReference type="InterPro" id="IPR036871">
    <property type="entry name" value="PX_dom_sf"/>
</dbReference>
<gene>
    <name evidence="10" type="ORF">SNE40_010333</name>
</gene>
<dbReference type="PROSITE" id="PS50195">
    <property type="entry name" value="PX"/>
    <property type="match status" value="1"/>
</dbReference>
<accession>A0AAN8PZW3</accession>
<dbReference type="GO" id="GO:0006897">
    <property type="term" value="P:endocytosis"/>
    <property type="evidence" value="ECO:0007669"/>
    <property type="project" value="TreeGrafter"/>
</dbReference>
<dbReference type="CDD" id="cd06862">
    <property type="entry name" value="PX_SNX9_18_like"/>
    <property type="match status" value="1"/>
</dbReference>
<reference evidence="10 11" key="1">
    <citation type="submission" date="2024-01" db="EMBL/GenBank/DDBJ databases">
        <title>The genome of the rayed Mediterranean limpet Patella caerulea (Linnaeus, 1758).</title>
        <authorList>
            <person name="Anh-Thu Weber A."/>
            <person name="Halstead-Nussloch G."/>
        </authorList>
    </citation>
    <scope>NUCLEOTIDE SEQUENCE [LARGE SCALE GENOMIC DNA]</scope>
    <source>
        <strain evidence="10">AATW-2023a</strain>
        <tissue evidence="10">Whole specimen</tissue>
    </source>
</reference>
<dbReference type="Gene3D" id="1.20.1270.60">
    <property type="entry name" value="Arfaptin homology (AH) domain/BAR domain"/>
    <property type="match status" value="1"/>
</dbReference>
<evidence type="ECO:0000256" key="6">
    <source>
        <dbReference type="PROSITE-ProRule" id="PRU00192"/>
    </source>
</evidence>
<dbReference type="InterPro" id="IPR001683">
    <property type="entry name" value="PX_dom"/>
</dbReference>
<dbReference type="GO" id="GO:0097320">
    <property type="term" value="P:plasma membrane tubulation"/>
    <property type="evidence" value="ECO:0007669"/>
    <property type="project" value="TreeGrafter"/>
</dbReference>
<dbReference type="FunFam" id="3.30.1520.10:FF:000004">
    <property type="entry name" value="Sorting nexin"/>
    <property type="match status" value="1"/>
</dbReference>
<keyword evidence="11" id="KW-1185">Reference proteome</keyword>
<dbReference type="PANTHER" id="PTHR45827:SF1">
    <property type="entry name" value="SORTING NEXIN"/>
    <property type="match status" value="1"/>
</dbReference>
<dbReference type="GO" id="GO:0035091">
    <property type="term" value="F:phosphatidylinositol binding"/>
    <property type="evidence" value="ECO:0007669"/>
    <property type="project" value="InterPro"/>
</dbReference>
<feature type="compositionally biased region" description="Acidic residues" evidence="7">
    <location>
        <begin position="104"/>
        <end position="117"/>
    </location>
</feature>
<organism evidence="10 11">
    <name type="scientific">Patella caerulea</name>
    <name type="common">Rayed Mediterranean limpet</name>
    <dbReference type="NCBI Taxonomy" id="87958"/>
    <lineage>
        <taxon>Eukaryota</taxon>
        <taxon>Metazoa</taxon>
        <taxon>Spiralia</taxon>
        <taxon>Lophotrochozoa</taxon>
        <taxon>Mollusca</taxon>
        <taxon>Gastropoda</taxon>
        <taxon>Patellogastropoda</taxon>
        <taxon>Patelloidea</taxon>
        <taxon>Patellidae</taxon>
        <taxon>Patella</taxon>
    </lineage>
</organism>
<evidence type="ECO:0000256" key="4">
    <source>
        <dbReference type="ARBA" id="ARBA00023136"/>
    </source>
</evidence>
<dbReference type="Pfam" id="PF14604">
    <property type="entry name" value="SH3_9"/>
    <property type="match status" value="1"/>
</dbReference>
<evidence type="ECO:0000256" key="1">
    <source>
        <dbReference type="ARBA" id="ARBA00004156"/>
    </source>
</evidence>
<comment type="similarity">
    <text evidence="2">Belongs to the sorting nexin family.</text>
</comment>
<dbReference type="GO" id="GO:0016197">
    <property type="term" value="P:endosomal transport"/>
    <property type="evidence" value="ECO:0007669"/>
    <property type="project" value="TreeGrafter"/>
</dbReference>
<evidence type="ECO:0000256" key="7">
    <source>
        <dbReference type="SAM" id="MobiDB-lite"/>
    </source>
</evidence>
<feature type="domain" description="PX" evidence="9">
    <location>
        <begin position="219"/>
        <end position="329"/>
    </location>
</feature>
<dbReference type="EMBL" id="JAZGQO010000007">
    <property type="protein sequence ID" value="KAK6182711.1"/>
    <property type="molecule type" value="Genomic_DNA"/>
</dbReference>
<evidence type="ECO:0000313" key="10">
    <source>
        <dbReference type="EMBL" id="KAK6182711.1"/>
    </source>
</evidence>
<feature type="compositionally biased region" description="Low complexity" evidence="7">
    <location>
        <begin position="78"/>
        <end position="94"/>
    </location>
</feature>
<feature type="domain" description="SH3" evidence="8">
    <location>
        <begin position="1"/>
        <end position="63"/>
    </location>
</feature>
<evidence type="ECO:0000259" key="9">
    <source>
        <dbReference type="PROSITE" id="PS50195"/>
    </source>
</evidence>
<dbReference type="SMART" id="SM00312">
    <property type="entry name" value="PX"/>
    <property type="match status" value="1"/>
</dbReference>
<dbReference type="AlphaFoldDB" id="A0AAN8PZW3"/>
<keyword evidence="5" id="KW-0968">Cytoplasmic vesicle</keyword>
<name>A0AAN8PZW3_PATCE</name>
<dbReference type="Proteomes" id="UP001347796">
    <property type="component" value="Unassembled WGS sequence"/>
</dbReference>
<sequence length="563" mass="64256">MAAVQAKGLYQFDGDSTNGEISFEPDEILTIVRQDIGEGWWEARRENGDQGLIPETYVELLSIPEPQFPPPPPPNLPSIPNNLPLGVNPVNNANHGFGNREPSYDEWDDEWEDDDDQSSNSTDNQSGAPTSTGSQNEPHGQGNFGLSVPKRERKQVSPTSDMSKYGTVKSSFNRFSHFAKLGGEAFMMGQVNADVPESDLIKIIETENGPDWTPLQSPYTCTISSPKKATKMKGLKSFITYHLTPSFSNIQVSRRYKHFDWLHLRLVEKFVCIPVPPLPCKQISGRYEEDFIQERMRHLQQWLDRMVRHPVIAHSEVMLHFLTCTNEKKWTEGKRKAEKDPYVGGKFFLVLQTPPHACDMKDVESQMEVFCRFVMNMNENCKTLVATNNDFSKKHMGPFKREFQKIGNSYRGLARTFNDDHVPYSRDLTAAIDYMGEAYTMIGDMFEKQPPKDLHPLIDSIIEYRGILQTYPDVLKVHEGAVGKAKECLKSQEEGKLTESEVQSVLQRADTISYGTLAEMHNFHHERVKDFKDMMQKYLKEQIEFYKGITSKLEASLAMFENA</sequence>
<evidence type="ECO:0000256" key="2">
    <source>
        <dbReference type="ARBA" id="ARBA00010883"/>
    </source>
</evidence>
<evidence type="ECO:0008006" key="12">
    <source>
        <dbReference type="Google" id="ProtNLM"/>
    </source>
</evidence>
<dbReference type="SUPFAM" id="SSF50044">
    <property type="entry name" value="SH3-domain"/>
    <property type="match status" value="1"/>
</dbReference>